<sequence>MKSLLIVLLLTLSVPVFAQHFTDSTCARYFEFTDKLRKGDTISKADWHNFVQDKAIQVYMADQGLGDAYFEAYRKTMQFVYKPGNEAKVQARVKDSLNNWLVYIIYQYKKYEPGMRAYLKRIEAKPDAYFAVCYKYAYTALPKNAQKKIPQEAFSIIPLHNDAHAEQGRVVFTLLCAYLNDMNRFGALGGHEMHHVLRPQPDINPEKQDINVISATYRVLNEGSADMVDKKYMSDTARALLPSQRYFTEFFNDAKRVLPHMDTLLRDTTGKYKVWDYFKPSEYSNGHVPGTYMSYYIEKNGLKAKLLQHLDDPFYFFIIYNQAAKRDRSKPFVFSDAAMAHLEALERKYFGRGKRR</sequence>
<organism evidence="2 3">
    <name type="scientific">Mucilaginibacter ximonensis</name>
    <dbReference type="NCBI Taxonomy" id="538021"/>
    <lineage>
        <taxon>Bacteria</taxon>
        <taxon>Pseudomonadati</taxon>
        <taxon>Bacteroidota</taxon>
        <taxon>Sphingobacteriia</taxon>
        <taxon>Sphingobacteriales</taxon>
        <taxon>Sphingobacteriaceae</taxon>
        <taxon>Mucilaginibacter</taxon>
    </lineage>
</organism>
<keyword evidence="1" id="KW-0732">Signal</keyword>
<feature type="signal peptide" evidence="1">
    <location>
        <begin position="1"/>
        <end position="18"/>
    </location>
</feature>
<dbReference type="EMBL" id="JBHUPD010000002">
    <property type="protein sequence ID" value="MFD2872731.1"/>
    <property type="molecule type" value="Genomic_DNA"/>
</dbReference>
<feature type="chain" id="PRO_5045891054" evidence="1">
    <location>
        <begin position="19"/>
        <end position="356"/>
    </location>
</feature>
<evidence type="ECO:0000313" key="2">
    <source>
        <dbReference type="EMBL" id="MFD2872731.1"/>
    </source>
</evidence>
<dbReference type="Proteomes" id="UP001597557">
    <property type="component" value="Unassembled WGS sequence"/>
</dbReference>
<protein>
    <submittedName>
        <fullName evidence="2">DUF5700 domain-containing putative Zn-dependent protease</fullName>
    </submittedName>
</protein>
<evidence type="ECO:0000313" key="3">
    <source>
        <dbReference type="Proteomes" id="UP001597557"/>
    </source>
</evidence>
<dbReference type="InterPro" id="IPR043754">
    <property type="entry name" value="DUF5700"/>
</dbReference>
<keyword evidence="2" id="KW-0378">Hydrolase</keyword>
<name>A0ABW5YD45_9SPHI</name>
<accession>A0ABW5YD45</accession>
<comment type="caution">
    <text evidence="2">The sequence shown here is derived from an EMBL/GenBank/DDBJ whole genome shotgun (WGS) entry which is preliminary data.</text>
</comment>
<dbReference type="GO" id="GO:0008233">
    <property type="term" value="F:peptidase activity"/>
    <property type="evidence" value="ECO:0007669"/>
    <property type="project" value="UniProtKB-KW"/>
</dbReference>
<dbReference type="GO" id="GO:0006508">
    <property type="term" value="P:proteolysis"/>
    <property type="evidence" value="ECO:0007669"/>
    <property type="project" value="UniProtKB-KW"/>
</dbReference>
<reference evidence="3" key="1">
    <citation type="journal article" date="2019" name="Int. J. Syst. Evol. Microbiol.">
        <title>The Global Catalogue of Microorganisms (GCM) 10K type strain sequencing project: providing services to taxonomists for standard genome sequencing and annotation.</title>
        <authorList>
            <consortium name="The Broad Institute Genomics Platform"/>
            <consortium name="The Broad Institute Genome Sequencing Center for Infectious Disease"/>
            <person name="Wu L."/>
            <person name="Ma J."/>
        </authorList>
    </citation>
    <scope>NUCLEOTIDE SEQUENCE [LARGE SCALE GENOMIC DNA]</scope>
    <source>
        <strain evidence="3">KCTC 22437</strain>
    </source>
</reference>
<dbReference type="Pfam" id="PF18958">
    <property type="entry name" value="DUF5700"/>
    <property type="match status" value="1"/>
</dbReference>
<proteinExistence type="predicted"/>
<keyword evidence="3" id="KW-1185">Reference proteome</keyword>
<keyword evidence="2" id="KW-0645">Protease</keyword>
<gene>
    <name evidence="2" type="ORF">ACFS5N_09645</name>
</gene>
<dbReference type="RefSeq" id="WP_377184727.1">
    <property type="nucleotide sequence ID" value="NZ_JBHUPD010000002.1"/>
</dbReference>
<evidence type="ECO:0000256" key="1">
    <source>
        <dbReference type="SAM" id="SignalP"/>
    </source>
</evidence>